<evidence type="ECO:0000313" key="1">
    <source>
        <dbReference type="EMBL" id="GMN61579.1"/>
    </source>
</evidence>
<name>A0AA88J367_FICCA</name>
<reference evidence="1" key="1">
    <citation type="submission" date="2023-07" db="EMBL/GenBank/DDBJ databases">
        <title>draft genome sequence of fig (Ficus carica).</title>
        <authorList>
            <person name="Takahashi T."/>
            <person name="Nishimura K."/>
        </authorList>
    </citation>
    <scope>NUCLEOTIDE SEQUENCE</scope>
</reference>
<organism evidence="1 2">
    <name type="scientific">Ficus carica</name>
    <name type="common">Common fig</name>
    <dbReference type="NCBI Taxonomy" id="3494"/>
    <lineage>
        <taxon>Eukaryota</taxon>
        <taxon>Viridiplantae</taxon>
        <taxon>Streptophyta</taxon>
        <taxon>Embryophyta</taxon>
        <taxon>Tracheophyta</taxon>
        <taxon>Spermatophyta</taxon>
        <taxon>Magnoliopsida</taxon>
        <taxon>eudicotyledons</taxon>
        <taxon>Gunneridae</taxon>
        <taxon>Pentapetalae</taxon>
        <taxon>rosids</taxon>
        <taxon>fabids</taxon>
        <taxon>Rosales</taxon>
        <taxon>Moraceae</taxon>
        <taxon>Ficeae</taxon>
        <taxon>Ficus</taxon>
    </lineage>
</organism>
<dbReference type="AlphaFoldDB" id="A0AA88J367"/>
<gene>
    <name evidence="1" type="ORF">TIFTF001_030666</name>
</gene>
<dbReference type="EMBL" id="BTGU01000114">
    <property type="protein sequence ID" value="GMN61579.1"/>
    <property type="molecule type" value="Genomic_DNA"/>
</dbReference>
<proteinExistence type="predicted"/>
<sequence length="140" mass="16083">MEVLHQLQAGLVQIQVKLSRMNAPPNDSIKATKRKALMELFEDDSLREKETQDLYIDEESQEEVYKSQPLEISIVMPPPIKHDHIYEDPMWPTPPPPTLASFFHAHRARPSNPILVGAMCRQIPHLAKLESNHNQDPYVV</sequence>
<comment type="caution">
    <text evidence="1">The sequence shown here is derived from an EMBL/GenBank/DDBJ whole genome shotgun (WGS) entry which is preliminary data.</text>
</comment>
<accession>A0AA88J367</accession>
<keyword evidence="2" id="KW-1185">Reference proteome</keyword>
<protein>
    <submittedName>
        <fullName evidence="1">Uncharacterized protein</fullName>
    </submittedName>
</protein>
<evidence type="ECO:0000313" key="2">
    <source>
        <dbReference type="Proteomes" id="UP001187192"/>
    </source>
</evidence>
<dbReference type="Proteomes" id="UP001187192">
    <property type="component" value="Unassembled WGS sequence"/>
</dbReference>